<reference evidence="1 2" key="1">
    <citation type="submission" date="2019-10" db="EMBL/GenBank/DDBJ databases">
        <title>Assembly and Annotation for the nematode Trichostrongylus colubriformis.</title>
        <authorList>
            <person name="Martin J."/>
        </authorList>
    </citation>
    <scope>NUCLEOTIDE SEQUENCE [LARGE SCALE GENOMIC DNA]</scope>
    <source>
        <strain evidence="1">G859</strain>
        <tissue evidence="1">Whole worm</tissue>
    </source>
</reference>
<protein>
    <submittedName>
        <fullName evidence="1">Uncharacterized protein</fullName>
    </submittedName>
</protein>
<dbReference type="Proteomes" id="UP001331761">
    <property type="component" value="Unassembled WGS sequence"/>
</dbReference>
<keyword evidence="2" id="KW-1185">Reference proteome</keyword>
<name>A0AAN8IYU2_TRICO</name>
<comment type="caution">
    <text evidence="1">The sequence shown here is derived from an EMBL/GenBank/DDBJ whole genome shotgun (WGS) entry which is preliminary data.</text>
</comment>
<gene>
    <name evidence="1" type="ORF">GCK32_005543</name>
</gene>
<evidence type="ECO:0000313" key="2">
    <source>
        <dbReference type="Proteomes" id="UP001331761"/>
    </source>
</evidence>
<evidence type="ECO:0000313" key="1">
    <source>
        <dbReference type="EMBL" id="KAK5986627.1"/>
    </source>
</evidence>
<dbReference type="EMBL" id="WIXE01000403">
    <property type="protein sequence ID" value="KAK5986627.1"/>
    <property type="molecule type" value="Genomic_DNA"/>
</dbReference>
<accession>A0AAN8IYU2</accession>
<organism evidence="1 2">
    <name type="scientific">Trichostrongylus colubriformis</name>
    <name type="common">Black scour worm</name>
    <dbReference type="NCBI Taxonomy" id="6319"/>
    <lineage>
        <taxon>Eukaryota</taxon>
        <taxon>Metazoa</taxon>
        <taxon>Ecdysozoa</taxon>
        <taxon>Nematoda</taxon>
        <taxon>Chromadorea</taxon>
        <taxon>Rhabditida</taxon>
        <taxon>Rhabditina</taxon>
        <taxon>Rhabditomorpha</taxon>
        <taxon>Strongyloidea</taxon>
        <taxon>Trichostrongylidae</taxon>
        <taxon>Trichostrongylus</taxon>
    </lineage>
</organism>
<proteinExistence type="predicted"/>
<dbReference type="AlphaFoldDB" id="A0AAN8IYU2"/>
<sequence length="149" mass="17009">MFGVNSENSDASHEFATNVGEVVQETVKSWNGLNERSLASLIADNLEIKRSKAAIVAEHVFVTELKDVYLFLPYMLDNDGFARYIVPCQLTVDLPLPDPLQLQTFVSFIRKIIDDERYTILSVLNFSDKIRVYLFNHSHSKCNTRYGAF</sequence>